<dbReference type="GeneID" id="5032404"/>
<dbReference type="EMBL" id="CT868319">
    <property type="protein sequence ID" value="CAK79222.1"/>
    <property type="molecule type" value="Genomic_DNA"/>
</dbReference>
<dbReference type="HOGENOM" id="CLU_981623_0_0_1"/>
<accession>A0D855</accession>
<keyword evidence="2" id="KW-1185">Reference proteome</keyword>
<dbReference type="RefSeq" id="XP_001446619.1">
    <property type="nucleotide sequence ID" value="XM_001446582.1"/>
</dbReference>
<proteinExistence type="predicted"/>
<gene>
    <name evidence="1" type="ORF">GSPATT00014189001</name>
</gene>
<protein>
    <recommendedName>
        <fullName evidence="3">Spindle assembly abnormal protein 6 N-terminal domain-containing protein</fullName>
    </recommendedName>
</protein>
<name>A0D855_PARTE</name>
<evidence type="ECO:0000313" key="1">
    <source>
        <dbReference type="EMBL" id="CAK79222.1"/>
    </source>
</evidence>
<dbReference type="KEGG" id="ptm:GSPATT00014189001"/>
<sequence>MLLILPNQKSTPHVDKSLFFKQSPQISKLESRENYYQNNKDQFFNQLHVRKNNLDVISAFEIKIWESLIDQITITKNSQIHFIFNLDTFQGVLRENLYTKVVYLGNEVNALFEVFVENVRKPLDMFKVFIPIRLNESQNFQLYLRITLFEEPKVVNFNLMLRKVLHSYYYDERRNLQNHKIRDFQLDSYEFIQSDIQKCSVYMLNKLKKQLKQNPSTFAVQDVLGDEKCPQVIKVNANYKQYAEFKQYQYVLLKRQIFTMRPTQTYVSIFYQEIGKSFIYIFQV</sequence>
<organism evidence="1 2">
    <name type="scientific">Paramecium tetraurelia</name>
    <dbReference type="NCBI Taxonomy" id="5888"/>
    <lineage>
        <taxon>Eukaryota</taxon>
        <taxon>Sar</taxon>
        <taxon>Alveolata</taxon>
        <taxon>Ciliophora</taxon>
        <taxon>Intramacronucleata</taxon>
        <taxon>Oligohymenophorea</taxon>
        <taxon>Peniculida</taxon>
        <taxon>Parameciidae</taxon>
        <taxon>Paramecium</taxon>
    </lineage>
</organism>
<dbReference type="AlphaFoldDB" id="A0D855"/>
<evidence type="ECO:0000313" key="2">
    <source>
        <dbReference type="Proteomes" id="UP000000600"/>
    </source>
</evidence>
<reference evidence="1 2" key="1">
    <citation type="journal article" date="2006" name="Nature">
        <title>Global trends of whole-genome duplications revealed by the ciliate Paramecium tetraurelia.</title>
        <authorList>
            <consortium name="Genoscope"/>
            <person name="Aury J.-M."/>
            <person name="Jaillon O."/>
            <person name="Duret L."/>
            <person name="Noel B."/>
            <person name="Jubin C."/>
            <person name="Porcel B.M."/>
            <person name="Segurens B."/>
            <person name="Daubin V."/>
            <person name="Anthouard V."/>
            <person name="Aiach N."/>
            <person name="Arnaiz O."/>
            <person name="Billaut A."/>
            <person name="Beisson J."/>
            <person name="Blanc I."/>
            <person name="Bouhouche K."/>
            <person name="Camara F."/>
            <person name="Duharcourt S."/>
            <person name="Guigo R."/>
            <person name="Gogendeau D."/>
            <person name="Katinka M."/>
            <person name="Keller A.-M."/>
            <person name="Kissmehl R."/>
            <person name="Klotz C."/>
            <person name="Koll F."/>
            <person name="Le Moue A."/>
            <person name="Lepere C."/>
            <person name="Malinsky S."/>
            <person name="Nowacki M."/>
            <person name="Nowak J.K."/>
            <person name="Plattner H."/>
            <person name="Poulain J."/>
            <person name="Ruiz F."/>
            <person name="Serrano V."/>
            <person name="Zagulski M."/>
            <person name="Dessen P."/>
            <person name="Betermier M."/>
            <person name="Weissenbach J."/>
            <person name="Scarpelli C."/>
            <person name="Schachter V."/>
            <person name="Sperling L."/>
            <person name="Meyer E."/>
            <person name="Cohen J."/>
            <person name="Wincker P."/>
        </authorList>
    </citation>
    <scope>NUCLEOTIDE SEQUENCE [LARGE SCALE GENOMIC DNA]</scope>
    <source>
        <strain evidence="1 2">Stock d4-2</strain>
    </source>
</reference>
<dbReference type="Proteomes" id="UP000000600">
    <property type="component" value="Unassembled WGS sequence"/>
</dbReference>
<dbReference type="OrthoDB" id="293010at2759"/>
<dbReference type="InParanoid" id="A0D855"/>
<evidence type="ECO:0008006" key="3">
    <source>
        <dbReference type="Google" id="ProtNLM"/>
    </source>
</evidence>
<dbReference type="eggNOG" id="ENOG502QYW1">
    <property type="taxonomic scope" value="Eukaryota"/>
</dbReference>